<dbReference type="Proteomes" id="UP000717364">
    <property type="component" value="Unassembled WGS sequence"/>
</dbReference>
<protein>
    <recommendedName>
        <fullName evidence="4">Peptidase C-terminal archaeal/bacterial domain-containing protein</fullName>
    </recommendedName>
</protein>
<evidence type="ECO:0008006" key="4">
    <source>
        <dbReference type="Google" id="ProtNLM"/>
    </source>
</evidence>
<comment type="caution">
    <text evidence="2">The sequence shown here is derived from an EMBL/GenBank/DDBJ whole genome shotgun (WGS) entry which is preliminary data.</text>
</comment>
<organism evidence="2 3">
    <name type="scientific">Leptothoe spongobia TAU-MAC 1115</name>
    <dbReference type="NCBI Taxonomy" id="1967444"/>
    <lineage>
        <taxon>Bacteria</taxon>
        <taxon>Bacillati</taxon>
        <taxon>Cyanobacteriota</taxon>
        <taxon>Cyanophyceae</taxon>
        <taxon>Nodosilineales</taxon>
        <taxon>Cymatolegaceae</taxon>
        <taxon>Leptothoe</taxon>
        <taxon>Leptothoe spongobia</taxon>
    </lineage>
</organism>
<feature type="region of interest" description="Disordered" evidence="1">
    <location>
        <begin position="1"/>
        <end position="21"/>
    </location>
</feature>
<dbReference type="EMBL" id="JADOES010000035">
    <property type="protein sequence ID" value="MBT9316899.1"/>
    <property type="molecule type" value="Genomic_DNA"/>
</dbReference>
<evidence type="ECO:0000313" key="3">
    <source>
        <dbReference type="Proteomes" id="UP000717364"/>
    </source>
</evidence>
<dbReference type="AlphaFoldDB" id="A0A947GJY3"/>
<proteinExistence type="predicted"/>
<evidence type="ECO:0000256" key="1">
    <source>
        <dbReference type="SAM" id="MobiDB-lite"/>
    </source>
</evidence>
<sequence>MIVTSSGIETSPQTNVQPLSTPQTISTVDLGVIHDEYLGEDLVTEVNQYSFSTHKRGGLLISLRERPSLKNTDNRVKFTLFRNSSRNGVVTEADMIAESQLADLGNFGKAHYLELPGLGRGNYLLRIEQVEPGQTNYEFKIGVAQGEKFFYIGANSLITANQLDNDGRVWLNGYRALQGDFYGNDAEQPIHFVRFQLKNTSYFTASSRDFNCEVELSLLSSEGEMLLQAQPQDDAQFMYSDCLAPGTYYIKVTQTRGKISDSYEPNYRIDLSADPVTQAELMVMVKHIHAMDDFDSADQSQADFYPRVTIDGVSYEQETVLNTDNVATYYKVSEKVDLNKTQIPITLSIYDADEGNDDQADINPRQGVKDLNLFYNAMTGQVTSPDLNVYQEGTDIVVQGQDEGHQARVIFQVIYHSFYR</sequence>
<dbReference type="RefSeq" id="WP_215609967.1">
    <property type="nucleotide sequence ID" value="NZ_JADOES010000035.1"/>
</dbReference>
<gene>
    <name evidence="2" type="ORF">IXB50_15830</name>
</gene>
<keyword evidence="3" id="KW-1185">Reference proteome</keyword>
<reference evidence="2" key="1">
    <citation type="submission" date="2020-11" db="EMBL/GenBank/DDBJ databases">
        <authorList>
            <person name="Konstantinou D."/>
            <person name="Gkelis S."/>
            <person name="Popin R."/>
            <person name="Fewer D."/>
            <person name="Sivonen K."/>
        </authorList>
    </citation>
    <scope>NUCLEOTIDE SEQUENCE</scope>
    <source>
        <strain evidence="2">TAU-MAC 1115</strain>
    </source>
</reference>
<evidence type="ECO:0000313" key="2">
    <source>
        <dbReference type="EMBL" id="MBT9316899.1"/>
    </source>
</evidence>
<reference evidence="2" key="2">
    <citation type="journal article" date="2021" name="Mar. Drugs">
        <title>Genome Reduction and Secondary Metabolism of the Marine Sponge-Associated Cyanobacterium Leptothoe.</title>
        <authorList>
            <person name="Konstantinou D."/>
            <person name="Popin R.V."/>
            <person name="Fewer D.P."/>
            <person name="Sivonen K."/>
            <person name="Gkelis S."/>
        </authorList>
    </citation>
    <scope>NUCLEOTIDE SEQUENCE</scope>
    <source>
        <strain evidence="2">TAU-MAC 1115</strain>
    </source>
</reference>
<name>A0A947GJY3_9CYAN</name>
<accession>A0A947GJY3</accession>